<accession>A0A2A2HCU3</accession>
<dbReference type="Gene3D" id="2.30.30.870">
    <property type="entry name" value="Pelota, domain A"/>
    <property type="match status" value="1"/>
</dbReference>
<comment type="function">
    <text evidence="9">May function in recognizing stalled ribosomes, interact with stem-loop structures in stalled mRNA molecules, and effect endonucleolytic cleavage of the mRNA. May play a role in the release non-functional ribosomes and degradation of damaged mRNAs. Has endoribonuclease activity.</text>
</comment>
<evidence type="ECO:0000256" key="5">
    <source>
        <dbReference type="ARBA" id="ARBA00022722"/>
    </source>
</evidence>
<dbReference type="Gene3D" id="3.30.1330.30">
    <property type="match status" value="1"/>
</dbReference>
<evidence type="ECO:0000259" key="10">
    <source>
        <dbReference type="SMART" id="SM01194"/>
    </source>
</evidence>
<reference evidence="11 13" key="2">
    <citation type="journal article" date="2017" name="BMC Genomics">
        <title>Genomic analysis of methanogenic archaea reveals a shift towards energy conservation.</title>
        <authorList>
            <person name="Gilmore S.P."/>
            <person name="Henske J.K."/>
            <person name="Sexton J.A."/>
            <person name="Solomon K.V."/>
            <person name="Seppala S."/>
            <person name="Yoo J.I."/>
            <person name="Huyett L.M."/>
            <person name="Pressman A."/>
            <person name="Cogan J.Z."/>
            <person name="Kivenson V."/>
            <person name="Peng X."/>
            <person name="Tan Y."/>
            <person name="Valentine D.L."/>
            <person name="O'Malley M.A."/>
        </authorList>
    </citation>
    <scope>NUCLEOTIDE SEQUENCE [LARGE SCALE GENOMIC DNA]</scope>
    <source>
        <strain evidence="11 13">1R-7</strain>
    </source>
</reference>
<dbReference type="InterPro" id="IPR023521">
    <property type="entry name" value="Pelota_arc"/>
</dbReference>
<dbReference type="SMART" id="SM01194">
    <property type="entry name" value="eRF1_1"/>
    <property type="match status" value="1"/>
</dbReference>
<dbReference type="GO" id="GO:0046872">
    <property type="term" value="F:metal ion binding"/>
    <property type="evidence" value="ECO:0007669"/>
    <property type="project" value="UniProtKB-UniRule"/>
</dbReference>
<dbReference type="AlphaFoldDB" id="A0A2A2HCU3"/>
<evidence type="ECO:0000256" key="1">
    <source>
        <dbReference type="ARBA" id="ARBA00001968"/>
    </source>
</evidence>
<evidence type="ECO:0000313" key="14">
    <source>
        <dbReference type="Proteomes" id="UP000246004"/>
    </source>
</evidence>
<name>A0A2A2HCU3_9EURY</name>
<dbReference type="GO" id="GO:0016787">
    <property type="term" value="F:hydrolase activity"/>
    <property type="evidence" value="ECO:0007669"/>
    <property type="project" value="UniProtKB-KW"/>
</dbReference>
<protein>
    <recommendedName>
        <fullName evidence="9">Protein pelota homolog</fullName>
        <ecNumber evidence="9">3.1.-.-</ecNumber>
    </recommendedName>
</protein>
<keyword evidence="13" id="KW-1185">Reference proteome</keyword>
<proteinExistence type="inferred from homology"/>
<dbReference type="PANTHER" id="PTHR10853:SF0">
    <property type="entry name" value="PROTEIN PELOTA HOMOLOG"/>
    <property type="match status" value="1"/>
</dbReference>
<dbReference type="RefSeq" id="WP_095608976.1">
    <property type="nucleotide sequence ID" value="NZ_CAUHCB010000007.1"/>
</dbReference>
<dbReference type="EMBL" id="LWMS01000047">
    <property type="protein sequence ID" value="PWL07566.1"/>
    <property type="molecule type" value="Genomic_DNA"/>
</dbReference>
<dbReference type="GO" id="GO:0032790">
    <property type="term" value="P:ribosome disassembly"/>
    <property type="evidence" value="ECO:0007669"/>
    <property type="project" value="TreeGrafter"/>
</dbReference>
<dbReference type="GO" id="GO:0070651">
    <property type="term" value="P:nonfunctional rRNA decay"/>
    <property type="evidence" value="ECO:0007669"/>
    <property type="project" value="TreeGrafter"/>
</dbReference>
<evidence type="ECO:0000256" key="2">
    <source>
        <dbReference type="ARBA" id="ARBA00004496"/>
    </source>
</evidence>
<evidence type="ECO:0000256" key="7">
    <source>
        <dbReference type="ARBA" id="ARBA00022759"/>
    </source>
</evidence>
<comment type="caution">
    <text evidence="11">The sequence shown here is derived from an EMBL/GenBank/DDBJ whole genome shotgun (WGS) entry which is preliminary data.</text>
</comment>
<comment type="domain">
    <text evidence="9">The N-terminal domain has the RNA-binding Sm fold. It harbors the endoribonuclease activity.</text>
</comment>
<dbReference type="PANTHER" id="PTHR10853">
    <property type="entry name" value="PELOTA"/>
    <property type="match status" value="1"/>
</dbReference>
<dbReference type="InterPro" id="IPR004405">
    <property type="entry name" value="TF_pelota"/>
</dbReference>
<dbReference type="Pfam" id="PF03465">
    <property type="entry name" value="eRF1_3"/>
    <property type="match status" value="1"/>
</dbReference>
<organism evidence="11 13">
    <name type="scientific">Methanosphaera cuniculi</name>
    <dbReference type="NCBI Taxonomy" id="1077256"/>
    <lineage>
        <taxon>Archaea</taxon>
        <taxon>Methanobacteriati</taxon>
        <taxon>Methanobacteriota</taxon>
        <taxon>Methanomada group</taxon>
        <taxon>Methanobacteria</taxon>
        <taxon>Methanobacteriales</taxon>
        <taxon>Methanobacteriaceae</taxon>
        <taxon>Methanosphaera</taxon>
    </lineage>
</organism>
<dbReference type="EC" id="3.1.-.-" evidence="9"/>
<dbReference type="Pfam" id="PF03464">
    <property type="entry name" value="eRF1_2"/>
    <property type="match status" value="1"/>
</dbReference>
<dbReference type="InterPro" id="IPR038069">
    <property type="entry name" value="Pelota/DOM34_N"/>
</dbReference>
<evidence type="ECO:0000313" key="13">
    <source>
        <dbReference type="Proteomes" id="UP000217528"/>
    </source>
</evidence>
<dbReference type="SUPFAM" id="SSF53137">
    <property type="entry name" value="Translational machinery components"/>
    <property type="match status" value="1"/>
</dbReference>
<dbReference type="Pfam" id="PF26356">
    <property type="entry name" value="Pelota_N"/>
    <property type="match status" value="1"/>
</dbReference>
<dbReference type="OrthoDB" id="31300at2157"/>
<dbReference type="GO" id="GO:0070481">
    <property type="term" value="P:nuclear-transcribed mRNA catabolic process, non-stop decay"/>
    <property type="evidence" value="ECO:0007669"/>
    <property type="project" value="InterPro"/>
</dbReference>
<dbReference type="GO" id="GO:0071025">
    <property type="term" value="P:RNA surveillance"/>
    <property type="evidence" value="ECO:0007669"/>
    <property type="project" value="InterPro"/>
</dbReference>
<comment type="cofactor">
    <cofactor evidence="1 9">
        <name>a divalent metal cation</name>
        <dbReference type="ChEBI" id="CHEBI:60240"/>
    </cofactor>
</comment>
<evidence type="ECO:0000313" key="11">
    <source>
        <dbReference type="EMBL" id="PAV07053.1"/>
    </source>
</evidence>
<dbReference type="SUPFAM" id="SSF159065">
    <property type="entry name" value="Dom34/Pelota N-terminal domain-like"/>
    <property type="match status" value="1"/>
</dbReference>
<dbReference type="GO" id="GO:0005737">
    <property type="term" value="C:cytoplasm"/>
    <property type="evidence" value="ECO:0007669"/>
    <property type="project" value="UniProtKB-SubCell"/>
</dbReference>
<keyword evidence="5 9" id="KW-0540">Nuclease</keyword>
<comment type="similarity">
    <text evidence="3 9">Belongs to the eukaryotic release factor 1 family. Pelota subfamily.</text>
</comment>
<gene>
    <name evidence="9" type="primary">pelA</name>
    <name evidence="11" type="ORF">ASJ82_02145</name>
    <name evidence="12" type="ORF">MSCUN_15410</name>
</gene>
<dbReference type="HAMAP" id="MF_01853">
    <property type="entry name" value="PelO"/>
    <property type="match status" value="1"/>
</dbReference>
<evidence type="ECO:0000256" key="9">
    <source>
        <dbReference type="HAMAP-Rule" id="MF_01853"/>
    </source>
</evidence>
<evidence type="ECO:0000256" key="3">
    <source>
        <dbReference type="ARBA" id="ARBA00009504"/>
    </source>
</evidence>
<dbReference type="NCBIfam" id="TIGR00111">
    <property type="entry name" value="pelota"/>
    <property type="match status" value="1"/>
</dbReference>
<evidence type="ECO:0000256" key="4">
    <source>
        <dbReference type="ARBA" id="ARBA00022490"/>
    </source>
</evidence>
<dbReference type="InterPro" id="IPR029064">
    <property type="entry name" value="Ribosomal_eL30-like_sf"/>
</dbReference>
<evidence type="ECO:0000256" key="8">
    <source>
        <dbReference type="ARBA" id="ARBA00022801"/>
    </source>
</evidence>
<keyword evidence="6 9" id="KW-0479">Metal-binding</keyword>
<dbReference type="EMBL" id="LMVN01000023">
    <property type="protein sequence ID" value="PAV07053.1"/>
    <property type="molecule type" value="Genomic_DNA"/>
</dbReference>
<evidence type="ECO:0000256" key="6">
    <source>
        <dbReference type="ARBA" id="ARBA00022723"/>
    </source>
</evidence>
<dbReference type="InterPro" id="IPR005140">
    <property type="entry name" value="eRF1_Pelota-like_N"/>
</dbReference>
<comment type="subcellular location">
    <subcellularLocation>
        <location evidence="2 9">Cytoplasm</location>
    </subcellularLocation>
</comment>
<keyword evidence="7 9" id="KW-0255">Endonuclease</keyword>
<dbReference type="InterPro" id="IPR005142">
    <property type="entry name" value="eRF1_3"/>
</dbReference>
<dbReference type="SUPFAM" id="SSF55315">
    <property type="entry name" value="L30e-like"/>
    <property type="match status" value="1"/>
</dbReference>
<dbReference type="GO" id="GO:0004519">
    <property type="term" value="F:endonuclease activity"/>
    <property type="evidence" value="ECO:0007669"/>
    <property type="project" value="UniProtKB-UniRule"/>
</dbReference>
<evidence type="ECO:0000313" key="12">
    <source>
        <dbReference type="EMBL" id="PWL07566.1"/>
    </source>
</evidence>
<dbReference type="Proteomes" id="UP000246004">
    <property type="component" value="Unassembled WGS sequence"/>
</dbReference>
<comment type="subunit">
    <text evidence="9">Monomer.</text>
</comment>
<dbReference type="GO" id="GO:0070966">
    <property type="term" value="P:nuclear-transcribed mRNA catabolic process, no-go decay"/>
    <property type="evidence" value="ECO:0007669"/>
    <property type="project" value="InterPro"/>
</dbReference>
<dbReference type="InterPro" id="IPR058547">
    <property type="entry name" value="Pelota_N"/>
</dbReference>
<sequence>MQIKKQDKKQGLIEVIPESLDDLWHLSHIIQPGDYITTLTTRRIQDNNSGKTRSDRGVKKTFYLSIRVEKISFHKYTGMLRLTGIIESGPEDLIPLGSYHTINVQINHPIQIRKTWNKWALDRLNEAIEASKRAPEIIVAIEDNITELGIIKQYGIDYIGPIIGDISGKRNIQKNRKEKIDEYYQQITDTILKHNNLNKLIIIGPGFTKNGYYEYLTDHYPEIAKKSILESTGAGGHAGIQEVLKNGLIESLSKDAKIAKETTQVNKLLEEIGKSSQQVTYATKNTQNAANMGAIEQLLVVDNMVRNPEIQQIMNTTENMGGHVMIISSEHDAGKQLEALGSIAAFLRYPI</sequence>
<reference evidence="12 14" key="1">
    <citation type="submission" date="2016-04" db="EMBL/GenBank/DDBJ databases">
        <title>Genome sequence of Methanosphaera cuniculi DSM 4103.</title>
        <authorList>
            <person name="Poehlein A."/>
            <person name="Seedorf H."/>
            <person name="Daniel R."/>
        </authorList>
    </citation>
    <scope>NUCLEOTIDE SEQUENCE [LARGE SCALE GENOMIC DNA]</scope>
    <source>
        <strain evidence="12 14">DSM 4103</strain>
    </source>
</reference>
<dbReference type="Gene3D" id="3.30.420.60">
    <property type="entry name" value="eRF1 domain 2"/>
    <property type="match status" value="1"/>
</dbReference>
<dbReference type="InterPro" id="IPR005141">
    <property type="entry name" value="eRF1_2"/>
</dbReference>
<keyword evidence="8 9" id="KW-0378">Hydrolase</keyword>
<dbReference type="Proteomes" id="UP000217528">
    <property type="component" value="Unassembled WGS sequence"/>
</dbReference>
<keyword evidence="4 9" id="KW-0963">Cytoplasm</keyword>
<feature type="domain" description="eRF1/Pelota-like N-terminal" evidence="10">
    <location>
        <begin position="1"/>
        <end position="129"/>
    </location>
</feature>
<dbReference type="InterPro" id="IPR042226">
    <property type="entry name" value="eFR1_2_sf"/>
</dbReference>